<dbReference type="GO" id="GO:0005886">
    <property type="term" value="C:plasma membrane"/>
    <property type="evidence" value="ECO:0007669"/>
    <property type="project" value="UniProtKB-SubCell"/>
</dbReference>
<dbReference type="Proteomes" id="UP000061382">
    <property type="component" value="Chromosome"/>
</dbReference>
<keyword evidence="5" id="KW-1003">Cell membrane</keyword>
<keyword evidence="4 5" id="KW-0472">Membrane</keyword>
<evidence type="ECO:0000256" key="5">
    <source>
        <dbReference type="RuleBase" id="RU363041"/>
    </source>
</evidence>
<accession>A0A0P0C929</accession>
<evidence type="ECO:0000256" key="1">
    <source>
        <dbReference type="ARBA" id="ARBA00004141"/>
    </source>
</evidence>
<reference evidence="6 7" key="1">
    <citation type="submission" date="2015-08" db="EMBL/GenBank/DDBJ databases">
        <title>Complete genome sequence of Rufibacter tibetensis strain 1351t, a radiation-resistant bacterium from tibet plateau.</title>
        <authorList>
            <person name="Dai J."/>
        </authorList>
    </citation>
    <scope>NUCLEOTIDE SEQUENCE [LARGE SCALE GENOMIC DNA]</scope>
    <source>
        <strain evidence="6 7">1351</strain>
    </source>
</reference>
<dbReference type="InterPro" id="IPR002781">
    <property type="entry name" value="TM_pro_TauE-like"/>
</dbReference>
<feature type="transmembrane region" description="Helical" evidence="5">
    <location>
        <begin position="40"/>
        <end position="59"/>
    </location>
</feature>
<feature type="transmembrane region" description="Helical" evidence="5">
    <location>
        <begin position="246"/>
        <end position="263"/>
    </location>
</feature>
<feature type="transmembrane region" description="Helical" evidence="5">
    <location>
        <begin position="71"/>
        <end position="90"/>
    </location>
</feature>
<feature type="transmembrane region" description="Helical" evidence="5">
    <location>
        <begin position="149"/>
        <end position="179"/>
    </location>
</feature>
<keyword evidence="2 5" id="KW-0812">Transmembrane</keyword>
<comment type="subcellular location">
    <subcellularLocation>
        <location evidence="5">Cell membrane</location>
        <topology evidence="5">Multi-pass membrane protein</topology>
    </subcellularLocation>
    <subcellularLocation>
        <location evidence="1">Membrane</location>
        <topology evidence="1">Multi-pass membrane protein</topology>
    </subcellularLocation>
</comment>
<comment type="similarity">
    <text evidence="5">Belongs to the 4-toluene sulfonate uptake permease (TSUP) (TC 2.A.102) family.</text>
</comment>
<organism evidence="6 7">
    <name type="scientific">Rufibacter tibetensis</name>
    <dbReference type="NCBI Taxonomy" id="512763"/>
    <lineage>
        <taxon>Bacteria</taxon>
        <taxon>Pseudomonadati</taxon>
        <taxon>Bacteroidota</taxon>
        <taxon>Cytophagia</taxon>
        <taxon>Cytophagales</taxon>
        <taxon>Hymenobacteraceae</taxon>
        <taxon>Rufibacter</taxon>
    </lineage>
</organism>
<protein>
    <recommendedName>
        <fullName evidence="5">Probable membrane transporter protein</fullName>
    </recommendedName>
</protein>
<feature type="transmembrane region" description="Helical" evidence="5">
    <location>
        <begin position="185"/>
        <end position="204"/>
    </location>
</feature>
<evidence type="ECO:0000256" key="2">
    <source>
        <dbReference type="ARBA" id="ARBA00022692"/>
    </source>
</evidence>
<feature type="transmembrane region" description="Helical" evidence="5">
    <location>
        <begin position="7"/>
        <end position="34"/>
    </location>
</feature>
<evidence type="ECO:0000313" key="6">
    <source>
        <dbReference type="EMBL" id="ALI97900.1"/>
    </source>
</evidence>
<dbReference type="PANTHER" id="PTHR43701">
    <property type="entry name" value="MEMBRANE TRANSPORTER PROTEIN MJ0441-RELATED"/>
    <property type="match status" value="1"/>
</dbReference>
<evidence type="ECO:0000313" key="7">
    <source>
        <dbReference type="Proteomes" id="UP000061382"/>
    </source>
</evidence>
<evidence type="ECO:0000256" key="4">
    <source>
        <dbReference type="ARBA" id="ARBA00023136"/>
    </source>
</evidence>
<proteinExistence type="inferred from homology"/>
<dbReference type="AlphaFoldDB" id="A0A0P0C929"/>
<feature type="transmembrane region" description="Helical" evidence="5">
    <location>
        <begin position="110"/>
        <end position="128"/>
    </location>
</feature>
<keyword evidence="7" id="KW-1185">Reference proteome</keyword>
<gene>
    <name evidence="6" type="ORF">DC20_01550</name>
</gene>
<keyword evidence="3 5" id="KW-1133">Transmembrane helix</keyword>
<name>A0A0P0C929_9BACT</name>
<dbReference type="OrthoDB" id="8559161at2"/>
<dbReference type="PANTHER" id="PTHR43701:SF2">
    <property type="entry name" value="MEMBRANE TRANSPORTER PROTEIN YJNA-RELATED"/>
    <property type="match status" value="1"/>
</dbReference>
<dbReference type="KEGG" id="rti:DC20_01550"/>
<evidence type="ECO:0000256" key="3">
    <source>
        <dbReference type="ARBA" id="ARBA00022989"/>
    </source>
</evidence>
<dbReference type="EMBL" id="CP012643">
    <property type="protein sequence ID" value="ALI97900.1"/>
    <property type="molecule type" value="Genomic_DNA"/>
</dbReference>
<sequence>MEILGYIAALLIGGTLGLTGSGGSILTVPILVYLIGLNPIIATSYSLFVVGATSSIGGYRFFRKGLVHGKTLVIFGVPSLVTIYLTRLYLMPALPPQLFRLGQVIVTKEIMVMVLFALLMMVSAVGMIKNKVSAEVKDKNKEGGHYQQMLAQAVLVGLISGLVGAGGGFLIIPALVLLVRLDMKVAVGTSLVLIALNSLVGFLGDMGHYTIDWVFLLTFSGLSVIGIYVGSAFAHKINSKALKQGFGWFVLVMGVFILFKEILG</sequence>
<dbReference type="STRING" id="512763.DC20_01550"/>
<feature type="transmembrane region" description="Helical" evidence="5">
    <location>
        <begin position="213"/>
        <end position="234"/>
    </location>
</feature>
<dbReference type="InterPro" id="IPR051598">
    <property type="entry name" value="TSUP/Inactive_protease-like"/>
</dbReference>
<dbReference type="PATRIC" id="fig|512763.3.peg.351"/>
<dbReference type="Pfam" id="PF01925">
    <property type="entry name" value="TauE"/>
    <property type="match status" value="1"/>
</dbReference>